<keyword evidence="9" id="KW-1185">Reference proteome</keyword>
<dbReference type="GO" id="GO:0004806">
    <property type="term" value="F:triacylglycerol lipase activity"/>
    <property type="evidence" value="ECO:0007669"/>
    <property type="project" value="InterPro"/>
</dbReference>
<dbReference type="EMBL" id="JAEUBG010000981">
    <property type="protein sequence ID" value="KAH3687124.1"/>
    <property type="molecule type" value="Genomic_DNA"/>
</dbReference>
<feature type="region of interest" description="Disordered" evidence="6">
    <location>
        <begin position="805"/>
        <end position="874"/>
    </location>
</feature>
<dbReference type="EC" id="3.1.1.-" evidence="5"/>
<dbReference type="InterPro" id="IPR050301">
    <property type="entry name" value="NTE"/>
</dbReference>
<feature type="region of interest" description="Disordered" evidence="6">
    <location>
        <begin position="769"/>
        <end position="790"/>
    </location>
</feature>
<sequence>MIEQLPITKPARSSYNPVTGNVSITDTLISRYQNVSPSSSNSTEKTNHDEANKQGGVYNYMKSMFSNSAYLLGHNKYPTPSDFTERERIERLLTAKRTSTSYQSWLETCEELDSLQKFNKWKADDESTLYDFKLIQRNLMDLKEARLSGDTRKLLYLIRTTWSRNIGNMGDVNLYRHTHTGTKSLINTYIEECQLALDMLTESHTDGLDDSYILGMLVQTRKNIGRTALVLSGGGCFGLFHIGVLAALVEESLLPRIISGSSAGAIVASVLCVHNTDEISDILTTIVEKQFNIFDTPDQKETWITGLTRFLKYGTWYDNKHLQMTMMGFLGDLTFREAFNRTGRILNITVSPASEHEQARLLNYLTAPSVLIWSAVCASCSLPGVFPSTAIYEKNLQTGERQEWHHTSVKFLDGSVDNDLPITRLSEMFNVDHIIACQVNPHVVPFLKLSVSCVGGEIETEYSAKFKTKLGQFYQLMASEVSHYLQMSEEIGVARNISSKLRAIISQQYSGDITILPDLDEIVRLDKLLSNPTPEYLLQSTIKGARATWPKIAIIRNHCGLEFALDEAIKKLRTRNFKNFNINYVIPLVNSPMIDSPALTTEEQSEEEEANVLNSNILLETSNPVSQPAYSTKAKVMDPTTPMTAPPPGTRGFPRHRSESLNLAKLRTSRQNATLSNSPSQILLANQHRTSLDHINTVDYLNTSPQSAPPANPRILRNKSEIYFPNRASSPHQQSTYHLTSPTRYPIARKRSTTTATIKNSTSYTNFKRVINGQSSGSSSRKNSMDLNMLRKKESLDRMREEIRARDMDNYPNGIEKSKKSYSNIDHEDGLFNTSNSAISDHGLEEDEEFGSEDTMAYDEDDQDYDHQELGGKK</sequence>
<dbReference type="PANTHER" id="PTHR14226">
    <property type="entry name" value="NEUROPATHY TARGET ESTERASE/SWISS CHEESE D.MELANOGASTER"/>
    <property type="match status" value="1"/>
</dbReference>
<dbReference type="GO" id="GO:0016020">
    <property type="term" value="C:membrane"/>
    <property type="evidence" value="ECO:0007669"/>
    <property type="project" value="UniProtKB-SubCell"/>
</dbReference>
<dbReference type="GO" id="GO:0006641">
    <property type="term" value="P:triglyceride metabolic process"/>
    <property type="evidence" value="ECO:0007669"/>
    <property type="project" value="UniProtKB-ARBA"/>
</dbReference>
<feature type="region of interest" description="Disordered" evidence="6">
    <location>
        <begin position="1"/>
        <end position="20"/>
    </location>
</feature>
<reference evidence="8" key="1">
    <citation type="journal article" date="2021" name="Open Biol.">
        <title>Shared evolutionary footprints suggest mitochondrial oxidative damage underlies multiple complex I losses in fungi.</title>
        <authorList>
            <person name="Schikora-Tamarit M.A."/>
            <person name="Marcet-Houben M."/>
            <person name="Nosek J."/>
            <person name="Gabaldon T."/>
        </authorList>
    </citation>
    <scope>NUCLEOTIDE SEQUENCE</scope>
    <source>
        <strain evidence="8">CBS2887</strain>
    </source>
</reference>
<gene>
    <name evidence="8" type="ORF">WICPIJ_001905</name>
</gene>
<dbReference type="Pfam" id="PF11815">
    <property type="entry name" value="DUF3336"/>
    <property type="match status" value="1"/>
</dbReference>
<feature type="compositionally biased region" description="Basic and acidic residues" evidence="6">
    <location>
        <begin position="865"/>
        <end position="874"/>
    </location>
</feature>
<evidence type="ECO:0000256" key="1">
    <source>
        <dbReference type="ARBA" id="ARBA00022801"/>
    </source>
</evidence>
<feature type="short sequence motif" description="GXGXXG" evidence="4">
    <location>
        <begin position="233"/>
        <end position="238"/>
    </location>
</feature>
<evidence type="ECO:0000259" key="7">
    <source>
        <dbReference type="PROSITE" id="PS51635"/>
    </source>
</evidence>
<comment type="subcellular location">
    <subcellularLocation>
        <location evidence="5">Membrane</location>
        <topology evidence="5">Single-pass membrane protein</topology>
    </subcellularLocation>
</comment>
<dbReference type="Pfam" id="PF01734">
    <property type="entry name" value="Patatin"/>
    <property type="match status" value="1"/>
</dbReference>
<feature type="domain" description="PNPLA" evidence="7">
    <location>
        <begin position="229"/>
        <end position="426"/>
    </location>
</feature>
<evidence type="ECO:0000313" key="9">
    <source>
        <dbReference type="Proteomes" id="UP000774326"/>
    </source>
</evidence>
<dbReference type="InterPro" id="IPR002641">
    <property type="entry name" value="PNPLA_dom"/>
</dbReference>
<feature type="short sequence motif" description="GXSXG" evidence="4">
    <location>
        <begin position="260"/>
        <end position="264"/>
    </location>
</feature>
<dbReference type="Gene3D" id="3.40.1090.10">
    <property type="entry name" value="Cytosolic phospholipase A2 catalytic domain"/>
    <property type="match status" value="2"/>
</dbReference>
<keyword evidence="1 4" id="KW-0378">Hydrolase</keyword>
<feature type="region of interest" description="Disordered" evidence="6">
    <location>
        <begin position="628"/>
        <end position="656"/>
    </location>
</feature>
<dbReference type="CDD" id="cd07230">
    <property type="entry name" value="Pat_TGL4-5_like"/>
    <property type="match status" value="1"/>
</dbReference>
<dbReference type="InterPro" id="IPR021771">
    <property type="entry name" value="Triacylglycerol_lipase_N"/>
</dbReference>
<comment type="function">
    <text evidence="5">Lipid hydrolase.</text>
</comment>
<feature type="active site" description="Nucleophile" evidence="4">
    <location>
        <position position="262"/>
    </location>
</feature>
<organism evidence="8 9">
    <name type="scientific">Wickerhamomyces pijperi</name>
    <name type="common">Yeast</name>
    <name type="synonym">Pichia pijperi</name>
    <dbReference type="NCBI Taxonomy" id="599730"/>
    <lineage>
        <taxon>Eukaryota</taxon>
        <taxon>Fungi</taxon>
        <taxon>Dikarya</taxon>
        <taxon>Ascomycota</taxon>
        <taxon>Saccharomycotina</taxon>
        <taxon>Saccharomycetes</taxon>
        <taxon>Phaffomycetales</taxon>
        <taxon>Wickerhamomycetaceae</taxon>
        <taxon>Wickerhamomyces</taxon>
    </lineage>
</organism>
<protein>
    <recommendedName>
        <fullName evidence="5">Patatin-like phospholipase domain-containing protein</fullName>
        <ecNumber evidence="5">3.1.1.-</ecNumber>
    </recommendedName>
</protein>
<feature type="region of interest" description="Disordered" evidence="6">
    <location>
        <begin position="34"/>
        <end position="53"/>
    </location>
</feature>
<evidence type="ECO:0000256" key="6">
    <source>
        <dbReference type="SAM" id="MobiDB-lite"/>
    </source>
</evidence>
<feature type="active site" description="Proton acceptor" evidence="4">
    <location>
        <position position="413"/>
    </location>
</feature>
<dbReference type="Proteomes" id="UP000774326">
    <property type="component" value="Unassembled WGS sequence"/>
</dbReference>
<reference evidence="8" key="2">
    <citation type="submission" date="2021-01" db="EMBL/GenBank/DDBJ databases">
        <authorList>
            <person name="Schikora-Tamarit M.A."/>
        </authorList>
    </citation>
    <scope>NUCLEOTIDE SEQUENCE</scope>
    <source>
        <strain evidence="8">CBS2887</strain>
    </source>
</reference>
<comment type="caution">
    <text evidence="4">Lacks conserved residue(s) required for the propagation of feature annotation.</text>
</comment>
<comment type="similarity">
    <text evidence="5">Belongs to the PLPL family.</text>
</comment>
<keyword evidence="3 4" id="KW-0443">Lipid metabolism</keyword>
<evidence type="ECO:0000256" key="2">
    <source>
        <dbReference type="ARBA" id="ARBA00022963"/>
    </source>
</evidence>
<name>A0A9P8TQC8_WICPI</name>
<proteinExistence type="inferred from homology"/>
<feature type="compositionally biased region" description="Polar residues" evidence="6">
    <location>
        <begin position="11"/>
        <end position="20"/>
    </location>
</feature>
<comment type="caution">
    <text evidence="8">The sequence shown here is derived from an EMBL/GenBank/DDBJ whole genome shotgun (WGS) entry which is preliminary data.</text>
</comment>
<feature type="compositionally biased region" description="Polar residues" evidence="6">
    <location>
        <begin position="34"/>
        <end position="44"/>
    </location>
</feature>
<dbReference type="SUPFAM" id="SSF52151">
    <property type="entry name" value="FabD/lysophospholipase-like"/>
    <property type="match status" value="1"/>
</dbReference>
<evidence type="ECO:0000256" key="4">
    <source>
        <dbReference type="PROSITE-ProRule" id="PRU01161"/>
    </source>
</evidence>
<dbReference type="GO" id="GO:0016042">
    <property type="term" value="P:lipid catabolic process"/>
    <property type="evidence" value="ECO:0007669"/>
    <property type="project" value="UniProtKB-UniRule"/>
</dbReference>
<evidence type="ECO:0000313" key="8">
    <source>
        <dbReference type="EMBL" id="KAH3687124.1"/>
    </source>
</evidence>
<dbReference type="InterPro" id="IPR016035">
    <property type="entry name" value="Acyl_Trfase/lysoPLipase"/>
</dbReference>
<evidence type="ECO:0000256" key="5">
    <source>
        <dbReference type="RuleBase" id="RU362055"/>
    </source>
</evidence>
<evidence type="ECO:0000256" key="3">
    <source>
        <dbReference type="ARBA" id="ARBA00023098"/>
    </source>
</evidence>
<dbReference type="OrthoDB" id="10049244at2759"/>
<keyword evidence="2 4" id="KW-0442">Lipid degradation</keyword>
<feature type="compositionally biased region" description="Acidic residues" evidence="6">
    <location>
        <begin position="844"/>
        <end position="864"/>
    </location>
</feature>
<dbReference type="PANTHER" id="PTHR14226:SF10">
    <property type="entry name" value="TRIACYLGLYCEROL LIPASE 4-RELATED"/>
    <property type="match status" value="1"/>
</dbReference>
<dbReference type="PROSITE" id="PS51635">
    <property type="entry name" value="PNPLA"/>
    <property type="match status" value="1"/>
</dbReference>
<accession>A0A9P8TQC8</accession>
<dbReference type="AlphaFoldDB" id="A0A9P8TQC8"/>
<dbReference type="FunFam" id="3.40.1090.10:FF:000036">
    <property type="entry name" value="Patatin-like phospholipase domain-containing protein"/>
    <property type="match status" value="1"/>
</dbReference>